<dbReference type="EC" id="3.1.1.103" evidence="4"/>
<protein>
    <submittedName>
        <fullName evidence="4">Serine hydrolase domain-containing protein</fullName>
        <ecNumber evidence="4">3.1.1.103</ecNumber>
    </submittedName>
</protein>
<gene>
    <name evidence="4" type="ORF">SM124_07095</name>
</gene>
<evidence type="ECO:0000259" key="3">
    <source>
        <dbReference type="Pfam" id="PF00144"/>
    </source>
</evidence>
<dbReference type="InterPro" id="IPR001466">
    <property type="entry name" value="Beta-lactam-related"/>
</dbReference>
<evidence type="ECO:0000313" key="5">
    <source>
        <dbReference type="Proteomes" id="UP001290455"/>
    </source>
</evidence>
<keyword evidence="4" id="KW-0378">Hydrolase</keyword>
<proteinExistence type="predicted"/>
<dbReference type="EMBL" id="JAXOFX010000003">
    <property type="protein sequence ID" value="MDZ5471511.1"/>
    <property type="molecule type" value="Genomic_DNA"/>
</dbReference>
<dbReference type="RefSeq" id="WP_322445803.1">
    <property type="nucleotide sequence ID" value="NZ_JAXOFX010000003.1"/>
</dbReference>
<dbReference type="PANTHER" id="PTHR46825:SF11">
    <property type="entry name" value="PENICILLIN-BINDING PROTEIN 4"/>
    <property type="match status" value="1"/>
</dbReference>
<evidence type="ECO:0000313" key="4">
    <source>
        <dbReference type="EMBL" id="MDZ5471511.1"/>
    </source>
</evidence>
<dbReference type="GO" id="GO:0016787">
    <property type="term" value="F:hydrolase activity"/>
    <property type="evidence" value="ECO:0007669"/>
    <property type="project" value="UniProtKB-KW"/>
</dbReference>
<dbReference type="InterPro" id="IPR012338">
    <property type="entry name" value="Beta-lactam/transpept-like"/>
</dbReference>
<name>A0ABU5IWM2_9BACI</name>
<dbReference type="PANTHER" id="PTHR46825">
    <property type="entry name" value="D-ALANYL-D-ALANINE-CARBOXYPEPTIDASE/ENDOPEPTIDASE AMPH"/>
    <property type="match status" value="1"/>
</dbReference>
<keyword evidence="2" id="KW-0472">Membrane</keyword>
<dbReference type="Gene3D" id="3.40.710.10">
    <property type="entry name" value="DD-peptidase/beta-lactamase superfamily"/>
    <property type="match status" value="1"/>
</dbReference>
<evidence type="ECO:0000256" key="1">
    <source>
        <dbReference type="ARBA" id="ARBA00004370"/>
    </source>
</evidence>
<dbReference type="SUPFAM" id="SSF56601">
    <property type="entry name" value="beta-lactamase/transpeptidase-like"/>
    <property type="match status" value="1"/>
</dbReference>
<evidence type="ECO:0000256" key="2">
    <source>
        <dbReference type="ARBA" id="ARBA00023136"/>
    </source>
</evidence>
<feature type="domain" description="Beta-lactamase-related" evidence="3">
    <location>
        <begin position="15"/>
        <end position="301"/>
    </location>
</feature>
<accession>A0ABU5IWM2</accession>
<sequence>MLEIENYLYRKSKFSGVVSIEQKGKIIFEKAYGWADQEGQIKNELSTKFSVGSLISKPITAVCILQLVSKDLLSLNQDIAEYFPAFTGKGITVLHLLNHTSGIVNYLMLRNKVKWDQDYSPEQILSIVEKEKLKFEAGAKSMYCNTGYLMLGLLIEMITSISYEDYVRRNIFRIAQMNDSGFIRDDIDGVAQNYINGQIGQHVSPTLLFACGEVVTTLEDVRRFERALKRGLLLNQEYSNLMEQMSYKGKYVTIGHGWFIKNLFGHKSICHPGNHPSGTTSHMERYMEDDLTIIVISNNVTSFSKLTIKEFSGTLLNREIASILYGEKLHFYQKII</sequence>
<dbReference type="InterPro" id="IPR050491">
    <property type="entry name" value="AmpC-like"/>
</dbReference>
<reference evidence="4 5" key="1">
    <citation type="submission" date="2023-11" db="EMBL/GenBank/DDBJ databases">
        <title>Bacillus jintuensis, isolated from a mudflat on the Beibu Gulf coast.</title>
        <authorList>
            <person name="Li M."/>
        </authorList>
    </citation>
    <scope>NUCLEOTIDE SEQUENCE [LARGE SCALE GENOMIC DNA]</scope>
    <source>
        <strain evidence="4 5">31A1R</strain>
    </source>
</reference>
<dbReference type="Pfam" id="PF00144">
    <property type="entry name" value="Beta-lactamase"/>
    <property type="match status" value="1"/>
</dbReference>
<keyword evidence="5" id="KW-1185">Reference proteome</keyword>
<comment type="subcellular location">
    <subcellularLocation>
        <location evidence="1">Membrane</location>
    </subcellularLocation>
</comment>
<dbReference type="Proteomes" id="UP001290455">
    <property type="component" value="Unassembled WGS sequence"/>
</dbReference>
<comment type="caution">
    <text evidence="4">The sequence shown here is derived from an EMBL/GenBank/DDBJ whole genome shotgun (WGS) entry which is preliminary data.</text>
</comment>
<organism evidence="4 5">
    <name type="scientific">Robertmurraya mangrovi</name>
    <dbReference type="NCBI Taxonomy" id="3098077"/>
    <lineage>
        <taxon>Bacteria</taxon>
        <taxon>Bacillati</taxon>
        <taxon>Bacillota</taxon>
        <taxon>Bacilli</taxon>
        <taxon>Bacillales</taxon>
        <taxon>Bacillaceae</taxon>
        <taxon>Robertmurraya</taxon>
    </lineage>
</organism>